<name>A0A918K6L3_9GAMM</name>
<evidence type="ECO:0000256" key="2">
    <source>
        <dbReference type="ARBA" id="ARBA00004382"/>
    </source>
</evidence>
<evidence type="ECO:0000313" key="11">
    <source>
        <dbReference type="EMBL" id="GGX48290.1"/>
    </source>
</evidence>
<reference evidence="11" key="2">
    <citation type="submission" date="2020-09" db="EMBL/GenBank/DDBJ databases">
        <authorList>
            <person name="Sun Q."/>
            <person name="Kim S."/>
        </authorList>
    </citation>
    <scope>NUCLEOTIDE SEQUENCE</scope>
    <source>
        <strain evidence="11">KCTC 22169</strain>
    </source>
</reference>
<dbReference type="GO" id="GO:0005886">
    <property type="term" value="C:plasma membrane"/>
    <property type="evidence" value="ECO:0007669"/>
    <property type="project" value="UniProtKB-SubCell"/>
</dbReference>
<dbReference type="Gene3D" id="2.60.370.10">
    <property type="entry name" value="Ctag/Cox11"/>
    <property type="match status" value="1"/>
</dbReference>
<keyword evidence="9 10" id="KW-0472">Membrane</keyword>
<keyword evidence="12" id="KW-1185">Reference proteome</keyword>
<evidence type="ECO:0000313" key="12">
    <source>
        <dbReference type="Proteomes" id="UP000626148"/>
    </source>
</evidence>
<evidence type="ECO:0000256" key="7">
    <source>
        <dbReference type="ARBA" id="ARBA00022989"/>
    </source>
</evidence>
<keyword evidence="7 10" id="KW-1133">Transmembrane helix</keyword>
<dbReference type="RefSeq" id="WP_189607812.1">
    <property type="nucleotide sequence ID" value="NZ_BMXR01000003.1"/>
</dbReference>
<dbReference type="PANTHER" id="PTHR21320">
    <property type="entry name" value="CYTOCHROME C OXIDASE ASSEMBLY PROTEIN COX11-RELATED"/>
    <property type="match status" value="1"/>
</dbReference>
<dbReference type="PANTHER" id="PTHR21320:SF3">
    <property type="entry name" value="CYTOCHROME C OXIDASE ASSEMBLY PROTEIN COX11, MITOCHONDRIAL-RELATED"/>
    <property type="match status" value="1"/>
</dbReference>
<keyword evidence="8" id="KW-0186">Copper</keyword>
<organism evidence="11 12">
    <name type="scientific">Saccharospirillum salsuginis</name>
    <dbReference type="NCBI Taxonomy" id="418750"/>
    <lineage>
        <taxon>Bacteria</taxon>
        <taxon>Pseudomonadati</taxon>
        <taxon>Pseudomonadota</taxon>
        <taxon>Gammaproteobacteria</taxon>
        <taxon>Oceanospirillales</taxon>
        <taxon>Saccharospirillaceae</taxon>
        <taxon>Saccharospirillum</taxon>
    </lineage>
</organism>
<evidence type="ECO:0000256" key="10">
    <source>
        <dbReference type="SAM" id="Phobius"/>
    </source>
</evidence>
<evidence type="ECO:0000256" key="9">
    <source>
        <dbReference type="ARBA" id="ARBA00023136"/>
    </source>
</evidence>
<accession>A0A918K6L3</accession>
<gene>
    <name evidence="11" type="ORF">GCM10007392_14010</name>
</gene>
<dbReference type="NCBIfam" id="NF003465">
    <property type="entry name" value="PRK05089.1"/>
    <property type="match status" value="1"/>
</dbReference>
<dbReference type="EMBL" id="BMXR01000003">
    <property type="protein sequence ID" value="GGX48290.1"/>
    <property type="molecule type" value="Genomic_DNA"/>
</dbReference>
<dbReference type="Pfam" id="PF04442">
    <property type="entry name" value="CtaG_Cox11"/>
    <property type="match status" value="1"/>
</dbReference>
<dbReference type="InterPro" id="IPR023471">
    <property type="entry name" value="CtaG/Cox11_dom_sf"/>
</dbReference>
<evidence type="ECO:0000256" key="5">
    <source>
        <dbReference type="ARBA" id="ARBA00022692"/>
    </source>
</evidence>
<evidence type="ECO:0000256" key="3">
    <source>
        <dbReference type="ARBA" id="ARBA00009620"/>
    </source>
</evidence>
<proteinExistence type="inferred from homology"/>
<reference evidence="11" key="1">
    <citation type="journal article" date="2014" name="Int. J. Syst. Evol. Microbiol.">
        <title>Complete genome sequence of Corynebacterium casei LMG S-19264T (=DSM 44701T), isolated from a smear-ripened cheese.</title>
        <authorList>
            <consortium name="US DOE Joint Genome Institute (JGI-PGF)"/>
            <person name="Walter F."/>
            <person name="Albersmeier A."/>
            <person name="Kalinowski J."/>
            <person name="Ruckert C."/>
        </authorList>
    </citation>
    <scope>NUCLEOTIDE SEQUENCE</scope>
    <source>
        <strain evidence="11">KCTC 22169</strain>
    </source>
</reference>
<comment type="subcellular location">
    <subcellularLocation>
        <location evidence="2">Cell inner membrane</location>
        <topology evidence="2">Single-pass type II membrane protein</topology>
        <orientation evidence="2">Periplasmic side</orientation>
    </subcellularLocation>
</comment>
<evidence type="ECO:0000256" key="1">
    <source>
        <dbReference type="ARBA" id="ARBA00004007"/>
    </source>
</evidence>
<evidence type="ECO:0000256" key="8">
    <source>
        <dbReference type="ARBA" id="ARBA00023008"/>
    </source>
</evidence>
<comment type="similarity">
    <text evidence="3">Belongs to the COX11/CtaG family.</text>
</comment>
<dbReference type="SUPFAM" id="SSF110111">
    <property type="entry name" value="Ctag/Cox11"/>
    <property type="match status" value="1"/>
</dbReference>
<keyword evidence="5 10" id="KW-0812">Transmembrane</keyword>
<dbReference type="PIRSF" id="PIRSF005413">
    <property type="entry name" value="COX11"/>
    <property type="match status" value="1"/>
</dbReference>
<feature type="transmembrane region" description="Helical" evidence="10">
    <location>
        <begin position="20"/>
        <end position="41"/>
    </location>
</feature>
<dbReference type="AlphaFoldDB" id="A0A918K6L3"/>
<comment type="caution">
    <text evidence="11">The sequence shown here is derived from an EMBL/GenBank/DDBJ whole genome shotgun (WGS) entry which is preliminary data.</text>
</comment>
<dbReference type="InterPro" id="IPR007533">
    <property type="entry name" value="Cyt_c_oxidase_assmbl_CtaG"/>
</dbReference>
<evidence type="ECO:0000256" key="6">
    <source>
        <dbReference type="ARBA" id="ARBA00022968"/>
    </source>
</evidence>
<comment type="function">
    <text evidence="1">Exerts its effect at some terminal stage of cytochrome c oxidase synthesis, probably by being involved in the insertion of the copper B into subunit I.</text>
</comment>
<dbReference type="Proteomes" id="UP000626148">
    <property type="component" value="Unassembled WGS sequence"/>
</dbReference>
<dbReference type="GO" id="GO:0005507">
    <property type="term" value="F:copper ion binding"/>
    <property type="evidence" value="ECO:0007669"/>
    <property type="project" value="InterPro"/>
</dbReference>
<sequence>MSEHRTDTERKSGGHHSVVVKSLLAVVGMLAFVFVGLVPMYNLICEWTGVTGRTTGASEVQNFVVAEDRPIKVQFLATNNADMPWEFRPMVKQVTAKPGELVQVNFYARNKTRRDMTAQAIPSLSPFESTPYFHKTECFCFNQQPLAAGEDVEMGLVFQIDPDLPDWVRTISLSYTLYDITEQQEVASAKP</sequence>
<protein>
    <recommendedName>
        <fullName evidence="4">Cytochrome c oxidase assembly protein CtaG</fullName>
    </recommendedName>
</protein>
<evidence type="ECO:0000256" key="4">
    <source>
        <dbReference type="ARBA" id="ARBA00015384"/>
    </source>
</evidence>
<keyword evidence="6" id="KW-0735">Signal-anchor</keyword>